<dbReference type="RefSeq" id="WP_114548534.1">
    <property type="nucleotide sequence ID" value="NZ_DBFWAD010000052.1"/>
</dbReference>
<dbReference type="Pfam" id="PF14512">
    <property type="entry name" value="TM1586_NiRdase"/>
    <property type="match status" value="1"/>
</dbReference>
<protein>
    <submittedName>
        <fullName evidence="2">Nitroreductase</fullName>
    </submittedName>
</protein>
<accession>A0A369P509</accession>
<comment type="caution">
    <text evidence="2">The sequence shown here is derived from an EMBL/GenBank/DDBJ whole genome shotgun (WGS) entry which is preliminary data.</text>
</comment>
<proteinExistence type="predicted"/>
<evidence type="ECO:0000313" key="3">
    <source>
        <dbReference type="Proteomes" id="UP000253805"/>
    </source>
</evidence>
<dbReference type="Gene3D" id="3.40.109.10">
    <property type="entry name" value="NADH Oxidase"/>
    <property type="match status" value="1"/>
</dbReference>
<feature type="domain" description="Putative nitroreductase TM1586" evidence="1">
    <location>
        <begin position="3"/>
        <end position="210"/>
    </location>
</feature>
<dbReference type="SUPFAM" id="SSF55469">
    <property type="entry name" value="FMN-dependent nitroreductase-like"/>
    <property type="match status" value="1"/>
</dbReference>
<gene>
    <name evidence="2" type="ORF">C1850_02865</name>
</gene>
<dbReference type="InterPro" id="IPR029478">
    <property type="entry name" value="TM1586_NiRdase"/>
</dbReference>
<dbReference type="EMBL" id="PPUT01000005">
    <property type="protein sequence ID" value="RDC45958.1"/>
    <property type="molecule type" value="Genomic_DNA"/>
</dbReference>
<evidence type="ECO:0000313" key="2">
    <source>
        <dbReference type="EMBL" id="RDC45958.1"/>
    </source>
</evidence>
<sequence>MDMKQAMVERHMVRKYTDKPIPTEIVRRINGRVSDVNAEYRTDIELVRDDGSAFNAAIKLILAKGVRNYFILAGRAAPDLRERLGAAGADLMLFCQTLGLNTWWVGGTYSHAKMAQKAPGDEVIGIIAVGYGATQGKPHKSKSAQEVATYEGPEPEWFKNGVEAALLAPTALGKQAFKIEGAGDEVSITYEPGAFAGEDLGLVKYHFALGVGSHSFCWKAAR</sequence>
<dbReference type="Proteomes" id="UP000253805">
    <property type="component" value="Unassembled WGS sequence"/>
</dbReference>
<evidence type="ECO:0000259" key="1">
    <source>
        <dbReference type="Pfam" id="PF14512"/>
    </source>
</evidence>
<dbReference type="InterPro" id="IPR000415">
    <property type="entry name" value="Nitroreductase-like"/>
</dbReference>
<name>A0A369P509_9ACTN</name>
<dbReference type="GO" id="GO:0016491">
    <property type="term" value="F:oxidoreductase activity"/>
    <property type="evidence" value="ECO:0007669"/>
    <property type="project" value="InterPro"/>
</dbReference>
<organism evidence="2 3">
    <name type="scientific">Adlercreutzia equolifaciens subsp. celatus</name>
    <dbReference type="NCBI Taxonomy" id="394340"/>
    <lineage>
        <taxon>Bacteria</taxon>
        <taxon>Bacillati</taxon>
        <taxon>Actinomycetota</taxon>
        <taxon>Coriobacteriia</taxon>
        <taxon>Eggerthellales</taxon>
        <taxon>Eggerthellaceae</taxon>
        <taxon>Adlercreutzia</taxon>
    </lineage>
</organism>
<reference evidence="2 3" key="1">
    <citation type="journal article" date="2018" name="Elife">
        <title>Discovery and characterization of a prevalent human gut bacterial enzyme sufficient for the inactivation of a family of plant toxins.</title>
        <authorList>
            <person name="Koppel N."/>
            <person name="Bisanz J.E."/>
            <person name="Pandelia M.E."/>
            <person name="Turnbaugh P.J."/>
            <person name="Balskus E.P."/>
        </authorList>
    </citation>
    <scope>NUCLEOTIDE SEQUENCE [LARGE SCALE GENOMIC DNA]</scope>
    <source>
        <strain evidence="2 3">OB21 GAM 11</strain>
    </source>
</reference>
<dbReference type="AlphaFoldDB" id="A0A369P509"/>